<dbReference type="CDD" id="cd11289">
    <property type="entry name" value="gelsolin_S2_like"/>
    <property type="match status" value="1"/>
</dbReference>
<dbReference type="CDD" id="cd11291">
    <property type="entry name" value="gelsolin_S6_like"/>
    <property type="match status" value="1"/>
</dbReference>
<evidence type="ECO:0000313" key="7">
    <source>
        <dbReference type="WBParaSite" id="nRc.2.0.1.t27300-RA"/>
    </source>
</evidence>
<evidence type="ECO:0000256" key="1">
    <source>
        <dbReference type="ARBA" id="ARBA00008418"/>
    </source>
</evidence>
<dbReference type="GO" id="GO:0051016">
    <property type="term" value="P:barbed-end actin filament capping"/>
    <property type="evidence" value="ECO:0007669"/>
    <property type="project" value="TreeGrafter"/>
</dbReference>
<dbReference type="GO" id="GO:0015629">
    <property type="term" value="C:actin cytoskeleton"/>
    <property type="evidence" value="ECO:0007669"/>
    <property type="project" value="TreeGrafter"/>
</dbReference>
<feature type="domain" description="Gelsolin-like" evidence="5">
    <location>
        <begin position="289"/>
        <end position="358"/>
    </location>
</feature>
<evidence type="ECO:0000259" key="5">
    <source>
        <dbReference type="Pfam" id="PF00626"/>
    </source>
</evidence>
<dbReference type="WBParaSite" id="nRc.2.0.1.t27300-RA">
    <property type="protein sequence ID" value="nRc.2.0.1.t27300-RA"/>
    <property type="gene ID" value="nRc.2.0.1.g27300"/>
</dbReference>
<name>A0A915JM93_ROMCU</name>
<keyword evidence="6" id="KW-1185">Reference proteome</keyword>
<dbReference type="SUPFAM" id="SSF55753">
    <property type="entry name" value="Actin depolymerizing proteins"/>
    <property type="match status" value="4"/>
</dbReference>
<dbReference type="CDD" id="cd11292">
    <property type="entry name" value="gelsolin_S3_like"/>
    <property type="match status" value="1"/>
</dbReference>
<dbReference type="GO" id="GO:0005737">
    <property type="term" value="C:cytoplasm"/>
    <property type="evidence" value="ECO:0007669"/>
    <property type="project" value="TreeGrafter"/>
</dbReference>
<dbReference type="Pfam" id="PF00626">
    <property type="entry name" value="Gelsolin"/>
    <property type="match status" value="4"/>
</dbReference>
<dbReference type="AlphaFoldDB" id="A0A915JM93"/>
<evidence type="ECO:0000256" key="3">
    <source>
        <dbReference type="ARBA" id="ARBA00022737"/>
    </source>
</evidence>
<organism evidence="6 7">
    <name type="scientific">Romanomermis culicivorax</name>
    <name type="common">Nematode worm</name>
    <dbReference type="NCBI Taxonomy" id="13658"/>
    <lineage>
        <taxon>Eukaryota</taxon>
        <taxon>Metazoa</taxon>
        <taxon>Ecdysozoa</taxon>
        <taxon>Nematoda</taxon>
        <taxon>Enoplea</taxon>
        <taxon>Dorylaimia</taxon>
        <taxon>Mermithida</taxon>
        <taxon>Mermithoidea</taxon>
        <taxon>Mermithidae</taxon>
        <taxon>Romanomermis</taxon>
    </lineage>
</organism>
<dbReference type="GO" id="GO:0051014">
    <property type="term" value="P:actin filament severing"/>
    <property type="evidence" value="ECO:0007669"/>
    <property type="project" value="TreeGrafter"/>
</dbReference>
<keyword evidence="4" id="KW-0009">Actin-binding</keyword>
<sequence>MLSRQNTGAADKAFEKAGRAPGLEIWRINKFQVIPVDHSEYGFFYDGDCYIVLNTKHNNRWDVHFWLGKHSTVDEQGTAAIKTVELDEFLGGGPVEYRELKLEYGALQLTECCTEVQGYESPLFLSYFKSGIKYMKGGHESGFKKISDSKREMRLFCCKGKRNVRVKQVKCSRDSLNLGDVFILDNFNDIYVWCPPECGRLEKNKGVQVATDIKDQEHAGRGNVHILDENWNSHEAFWKLLGGKGPVQPASAGGCDEEQLFVDKQQVALYKVSDATGTMKIEKVAGEGELLTTMLDSNDCFILDAASSGIYVWIGKNGNNEERKNSMQWAKSYIEMMNKPVWTPIVRVLDDAEPSVFLQWFKDAEEAKHKKFKSRLYHCSDNSGKLLVEEICNYEQQDLVEDDVMILDAGLIVYVWIGAKANDREKKHARKTAQNFIEGSGLPRPPGASTMTVQQGKETSEFTKHFPSWDKNFWANRKIS</sequence>
<dbReference type="PANTHER" id="PTHR11977">
    <property type="entry name" value="VILLIN"/>
    <property type="match status" value="1"/>
</dbReference>
<dbReference type="FunFam" id="3.40.20.10:FF:000005">
    <property type="entry name" value="Gelsolin"/>
    <property type="match status" value="1"/>
</dbReference>
<feature type="domain" description="Gelsolin-like" evidence="5">
    <location>
        <begin position="32"/>
        <end position="96"/>
    </location>
</feature>
<dbReference type="GO" id="GO:0008154">
    <property type="term" value="P:actin polymerization or depolymerization"/>
    <property type="evidence" value="ECO:0007669"/>
    <property type="project" value="TreeGrafter"/>
</dbReference>
<feature type="domain" description="Gelsolin-like" evidence="5">
    <location>
        <begin position="394"/>
        <end position="462"/>
    </location>
</feature>
<keyword evidence="2" id="KW-0117">Actin capping</keyword>
<dbReference type="Gene3D" id="3.40.20.10">
    <property type="entry name" value="Severin"/>
    <property type="match status" value="4"/>
</dbReference>
<dbReference type="SMART" id="SM00262">
    <property type="entry name" value="GEL"/>
    <property type="match status" value="4"/>
</dbReference>
<keyword evidence="3" id="KW-0677">Repeat</keyword>
<reference evidence="7" key="1">
    <citation type="submission" date="2022-11" db="UniProtKB">
        <authorList>
            <consortium name="WormBaseParasite"/>
        </authorList>
    </citation>
    <scope>IDENTIFICATION</scope>
</reference>
<evidence type="ECO:0000313" key="6">
    <source>
        <dbReference type="Proteomes" id="UP000887565"/>
    </source>
</evidence>
<protein>
    <submittedName>
        <fullName evidence="7">Gelsolin-like domain-containing protein</fullName>
    </submittedName>
</protein>
<proteinExistence type="inferred from homology"/>
<evidence type="ECO:0000256" key="4">
    <source>
        <dbReference type="ARBA" id="ARBA00023203"/>
    </source>
</evidence>
<dbReference type="CDD" id="cd11290">
    <property type="entry name" value="gelsolin_S1_like"/>
    <property type="match status" value="1"/>
</dbReference>
<dbReference type="InterPro" id="IPR007123">
    <property type="entry name" value="Gelsolin-like_dom"/>
</dbReference>
<dbReference type="GO" id="GO:0005546">
    <property type="term" value="F:phosphatidylinositol-4,5-bisphosphate binding"/>
    <property type="evidence" value="ECO:0007669"/>
    <property type="project" value="TreeGrafter"/>
</dbReference>
<dbReference type="PANTHER" id="PTHR11977:SF123">
    <property type="entry name" value="GELSOLIN"/>
    <property type="match status" value="1"/>
</dbReference>
<accession>A0A915JM93</accession>
<dbReference type="OMA" id="TQWASSW"/>
<dbReference type="GO" id="GO:0051015">
    <property type="term" value="F:actin filament binding"/>
    <property type="evidence" value="ECO:0007669"/>
    <property type="project" value="InterPro"/>
</dbReference>
<dbReference type="InterPro" id="IPR029006">
    <property type="entry name" value="ADF-H/Gelsolin-like_dom_sf"/>
</dbReference>
<evidence type="ECO:0000256" key="2">
    <source>
        <dbReference type="ARBA" id="ARBA00022467"/>
    </source>
</evidence>
<comment type="similarity">
    <text evidence="1">Belongs to the villin/gelsolin family.</text>
</comment>
<dbReference type="PRINTS" id="PR00597">
    <property type="entry name" value="GELSOLIN"/>
</dbReference>
<dbReference type="Proteomes" id="UP000887565">
    <property type="component" value="Unplaced"/>
</dbReference>
<feature type="domain" description="Gelsolin-like" evidence="5">
    <location>
        <begin position="163"/>
        <end position="230"/>
    </location>
</feature>
<dbReference type="InterPro" id="IPR007122">
    <property type="entry name" value="Villin/Gelsolin"/>
</dbReference>